<organism evidence="1 2">
    <name type="scientific">Akkermansia glycaniphila</name>
    <dbReference type="NCBI Taxonomy" id="1679444"/>
    <lineage>
        <taxon>Bacteria</taxon>
        <taxon>Pseudomonadati</taxon>
        <taxon>Verrucomicrobiota</taxon>
        <taxon>Verrucomicrobiia</taxon>
        <taxon>Verrucomicrobiales</taxon>
        <taxon>Akkermansiaceae</taxon>
        <taxon>Akkermansia</taxon>
    </lineage>
</organism>
<gene>
    <name evidence="1" type="ORF">PYTT_1962</name>
</gene>
<dbReference type="STRING" id="1679444.PYTT_1962"/>
<dbReference type="AlphaFoldDB" id="A0A1C7P9G5"/>
<accession>A0A1C7P9G5</accession>
<keyword evidence="2" id="KW-1185">Reference proteome</keyword>
<dbReference type="EMBL" id="LT629973">
    <property type="protein sequence ID" value="SEH94552.1"/>
    <property type="molecule type" value="Genomic_DNA"/>
</dbReference>
<evidence type="ECO:0000313" key="1">
    <source>
        <dbReference type="EMBL" id="SEH94552.1"/>
    </source>
</evidence>
<dbReference type="RefSeq" id="WP_067777934.1">
    <property type="nucleotide sequence ID" value="NZ_LIGX01000041.1"/>
</dbReference>
<evidence type="ECO:0000313" key="2">
    <source>
        <dbReference type="Proteomes" id="UP000176204"/>
    </source>
</evidence>
<name>A0A1C7P9G5_9BACT</name>
<protein>
    <submittedName>
        <fullName evidence="1">Uncharacterized protein</fullName>
    </submittedName>
</protein>
<sequence length="150" mass="17285">MKRSILPSAIALFVFAVFLCIKFDAFWRVSVMMTAWSTADSSESACNTFESGISNRTAVERFELVARQYFEQYPDTEIAVYMDMLGFPSFVLQRRDPQTGRYFSCSFIERNDSRSVLFEHSSEKKQIDEGKVDTFQTVDACLQFLASRKD</sequence>
<dbReference type="Proteomes" id="UP000176204">
    <property type="component" value="Chromosome I"/>
</dbReference>
<reference evidence="2" key="1">
    <citation type="submission" date="2016-09" db="EMBL/GenBank/DDBJ databases">
        <authorList>
            <person name="Koehorst J."/>
        </authorList>
    </citation>
    <scope>NUCLEOTIDE SEQUENCE [LARGE SCALE GENOMIC DNA]</scope>
</reference>
<dbReference type="KEGG" id="agl:PYTT_1962"/>
<proteinExistence type="predicted"/>